<dbReference type="AlphaFoldDB" id="A0A371P963"/>
<reference evidence="2 3" key="1">
    <citation type="submission" date="2018-08" db="EMBL/GenBank/DDBJ databases">
        <title>Aeromicrobium sp. M2KJ-4, whole genome shotgun sequence.</title>
        <authorList>
            <person name="Tuo L."/>
        </authorList>
    </citation>
    <scope>NUCLEOTIDE SEQUENCE [LARGE SCALE GENOMIC DNA]</scope>
    <source>
        <strain evidence="2 3">M2KJ-4</strain>
    </source>
</reference>
<evidence type="ECO:0000313" key="2">
    <source>
        <dbReference type="EMBL" id="REK72442.1"/>
    </source>
</evidence>
<proteinExistence type="predicted"/>
<evidence type="ECO:0000256" key="1">
    <source>
        <dbReference type="SAM" id="Phobius"/>
    </source>
</evidence>
<feature type="transmembrane region" description="Helical" evidence="1">
    <location>
        <begin position="25"/>
        <end position="46"/>
    </location>
</feature>
<keyword evidence="3" id="KW-1185">Reference proteome</keyword>
<comment type="caution">
    <text evidence="2">The sequence shown here is derived from an EMBL/GenBank/DDBJ whole genome shotgun (WGS) entry which is preliminary data.</text>
</comment>
<dbReference type="EMBL" id="QUBR01000001">
    <property type="protein sequence ID" value="REK72442.1"/>
    <property type="molecule type" value="Genomic_DNA"/>
</dbReference>
<feature type="transmembrane region" description="Helical" evidence="1">
    <location>
        <begin position="52"/>
        <end position="70"/>
    </location>
</feature>
<organism evidence="2 3">
    <name type="scientific">Aeromicrobium endophyticum</name>
    <dbReference type="NCBI Taxonomy" id="2292704"/>
    <lineage>
        <taxon>Bacteria</taxon>
        <taxon>Bacillati</taxon>
        <taxon>Actinomycetota</taxon>
        <taxon>Actinomycetes</taxon>
        <taxon>Propionibacteriales</taxon>
        <taxon>Nocardioidaceae</taxon>
        <taxon>Aeromicrobium</taxon>
    </lineage>
</organism>
<keyword evidence="1" id="KW-0472">Membrane</keyword>
<sequence length="71" mass="7241">MTRDEGGPLEGSTYRGRVPTIDSQTAVLLAVIGVAVALMGIAFLLVGVWVPGTVIIALGLASGSVGYRAVR</sequence>
<keyword evidence="1" id="KW-1133">Transmembrane helix</keyword>
<dbReference type="Proteomes" id="UP000265581">
    <property type="component" value="Unassembled WGS sequence"/>
</dbReference>
<keyword evidence="1" id="KW-0812">Transmembrane</keyword>
<accession>A0A371P963</accession>
<evidence type="ECO:0000313" key="3">
    <source>
        <dbReference type="Proteomes" id="UP000265581"/>
    </source>
</evidence>
<gene>
    <name evidence="2" type="ORF">DX116_02085</name>
</gene>
<name>A0A371P963_9ACTN</name>
<protein>
    <submittedName>
        <fullName evidence="2">Uncharacterized protein</fullName>
    </submittedName>
</protein>